<evidence type="ECO:0000259" key="4">
    <source>
        <dbReference type="Pfam" id="PF03467"/>
    </source>
</evidence>
<comment type="subcellular location">
    <subcellularLocation>
        <location evidence="1">Nucleus</location>
    </subcellularLocation>
</comment>
<dbReference type="GO" id="GO:0045727">
    <property type="term" value="P:positive regulation of translation"/>
    <property type="evidence" value="ECO:0007669"/>
    <property type="project" value="TreeGrafter"/>
</dbReference>
<dbReference type="Proteomes" id="UP000243579">
    <property type="component" value="Unassembled WGS sequence"/>
</dbReference>
<accession>A0A1V9YKF6</accession>
<sequence length="358" mass="37921">MRWKKLVVRNLPSDAGAEEALGLCGYPVAVTPSDDADAVAKGLMAACPYFYRFESGKPAKNGMPAVPSRLYLQFRKDPDELPRVLQALNGKAVSDTCTLEVAIAPNQKLPRDKRRRDVKVNTYERDPEYIAFLEELANPPAPEPVVDGAEDATEKPVPALVKFLNERRSKAKSRGTSTTFGRDRKSKKAASGQKAKAARKQDDVGGESSVKQPGQRKGRERRRKERQPEEPKAEVQPGMLRIMPKTALAAVTPPLPPPLPAAPVVLNPASAAFEMPSAPMDDSARRSRGRRGKKGKSEGAGGGGAGAGRGGGRGEVVGGRGEGNSGGRGEGAGGRGSGKRNKAAKNANALPPPPLPMS</sequence>
<comment type="caution">
    <text evidence="5">The sequence shown here is derived from an EMBL/GenBank/DDBJ whole genome shotgun (WGS) entry which is preliminary data.</text>
</comment>
<name>A0A1V9YKF6_ACHHY</name>
<organism evidence="5 6">
    <name type="scientific">Achlya hypogyna</name>
    <name type="common">Oomycete</name>
    <name type="synonym">Protoachlya hypogyna</name>
    <dbReference type="NCBI Taxonomy" id="1202772"/>
    <lineage>
        <taxon>Eukaryota</taxon>
        <taxon>Sar</taxon>
        <taxon>Stramenopiles</taxon>
        <taxon>Oomycota</taxon>
        <taxon>Saprolegniomycetes</taxon>
        <taxon>Saprolegniales</taxon>
        <taxon>Achlyaceae</taxon>
        <taxon>Achlya</taxon>
    </lineage>
</organism>
<dbReference type="GO" id="GO:0005730">
    <property type="term" value="C:nucleolus"/>
    <property type="evidence" value="ECO:0007669"/>
    <property type="project" value="TreeGrafter"/>
</dbReference>
<evidence type="ECO:0000313" key="5">
    <source>
        <dbReference type="EMBL" id="OQR86178.1"/>
    </source>
</evidence>
<dbReference type="InterPro" id="IPR005120">
    <property type="entry name" value="UPF3_dom"/>
</dbReference>
<dbReference type="Gene3D" id="3.30.70.330">
    <property type="match status" value="1"/>
</dbReference>
<evidence type="ECO:0000256" key="3">
    <source>
        <dbReference type="SAM" id="MobiDB-lite"/>
    </source>
</evidence>
<keyword evidence="6" id="KW-1185">Reference proteome</keyword>
<dbReference type="EMBL" id="JNBR01001524">
    <property type="protein sequence ID" value="OQR86178.1"/>
    <property type="molecule type" value="Genomic_DNA"/>
</dbReference>
<feature type="region of interest" description="Disordered" evidence="3">
    <location>
        <begin position="274"/>
        <end position="358"/>
    </location>
</feature>
<dbReference type="AlphaFoldDB" id="A0A1V9YKF6"/>
<dbReference type="InterPro" id="IPR012677">
    <property type="entry name" value="Nucleotide-bd_a/b_plait_sf"/>
</dbReference>
<evidence type="ECO:0000256" key="2">
    <source>
        <dbReference type="ARBA" id="ARBA00023242"/>
    </source>
</evidence>
<dbReference type="PANTHER" id="PTHR13112">
    <property type="entry name" value="UPF3 REGULATOR OF NONSENSE TRANSCRIPTS-LIKE PROTEIN"/>
    <property type="match status" value="1"/>
</dbReference>
<evidence type="ECO:0000313" key="6">
    <source>
        <dbReference type="Proteomes" id="UP000243579"/>
    </source>
</evidence>
<dbReference type="InterPro" id="IPR039722">
    <property type="entry name" value="Upf3"/>
</dbReference>
<dbReference type="STRING" id="1202772.A0A1V9YKF6"/>
<feature type="domain" description="UPF3" evidence="4">
    <location>
        <begin position="5"/>
        <end position="155"/>
    </location>
</feature>
<dbReference type="GO" id="GO:0000184">
    <property type="term" value="P:nuclear-transcribed mRNA catabolic process, nonsense-mediated decay"/>
    <property type="evidence" value="ECO:0007669"/>
    <property type="project" value="InterPro"/>
</dbReference>
<dbReference type="GO" id="GO:0005737">
    <property type="term" value="C:cytoplasm"/>
    <property type="evidence" value="ECO:0007669"/>
    <property type="project" value="TreeGrafter"/>
</dbReference>
<gene>
    <name evidence="5" type="ORF">ACHHYP_10839</name>
</gene>
<keyword evidence="2" id="KW-0539">Nucleus</keyword>
<feature type="compositionally biased region" description="Basic residues" evidence="3">
    <location>
        <begin position="214"/>
        <end position="225"/>
    </location>
</feature>
<dbReference type="Pfam" id="PF03467">
    <property type="entry name" value="Smg4_UPF3"/>
    <property type="match status" value="1"/>
</dbReference>
<proteinExistence type="predicted"/>
<feature type="compositionally biased region" description="Gly residues" evidence="3">
    <location>
        <begin position="298"/>
        <end position="336"/>
    </location>
</feature>
<reference evidence="5 6" key="1">
    <citation type="journal article" date="2014" name="Genome Biol. Evol.">
        <title>The secreted proteins of Achlya hypogyna and Thraustotheca clavata identify the ancestral oomycete secretome and reveal gene acquisitions by horizontal gene transfer.</title>
        <authorList>
            <person name="Misner I."/>
            <person name="Blouin N."/>
            <person name="Leonard G."/>
            <person name="Richards T.A."/>
            <person name="Lane C.E."/>
        </authorList>
    </citation>
    <scope>NUCLEOTIDE SEQUENCE [LARGE SCALE GENOMIC DNA]</scope>
    <source>
        <strain evidence="5 6">ATCC 48635</strain>
    </source>
</reference>
<evidence type="ECO:0000256" key="1">
    <source>
        <dbReference type="ARBA" id="ARBA00004123"/>
    </source>
</evidence>
<protein>
    <recommendedName>
        <fullName evidence="4">UPF3 domain-containing protein</fullName>
    </recommendedName>
</protein>
<dbReference type="OrthoDB" id="18087at2759"/>
<dbReference type="GO" id="GO:0003729">
    <property type="term" value="F:mRNA binding"/>
    <property type="evidence" value="ECO:0007669"/>
    <property type="project" value="TreeGrafter"/>
</dbReference>
<feature type="region of interest" description="Disordered" evidence="3">
    <location>
        <begin position="164"/>
        <end position="241"/>
    </location>
</feature>
<dbReference type="PANTHER" id="PTHR13112:SF0">
    <property type="entry name" value="FI21285P1"/>
    <property type="match status" value="1"/>
</dbReference>